<dbReference type="HOGENOM" id="CLU_1936635_0_0_5"/>
<reference evidence="2" key="1">
    <citation type="journal article" date="2014" name="Stand. Genomic Sci.">
        <title>Genome sequence of the exopolysaccharide-producing Salipiger mucosus type strain (DSM 16094(T)), a moderately halophilic member of the Roseobacter clade.</title>
        <authorList>
            <person name="Riedel T."/>
            <person name="Spring S."/>
            <person name="Fiebig A."/>
            <person name="Petersen J."/>
            <person name="Kyrpides N.C."/>
            <person name="Goker M."/>
            <person name="Klenk H.P."/>
        </authorList>
    </citation>
    <scope>NUCLEOTIDE SEQUENCE [LARGE SCALE GENOMIC DNA]</scope>
    <source>
        <strain evidence="2">DSM 16094</strain>
    </source>
</reference>
<sequence>MGGVATSGRHGRSHSLGIADAVTVLARDAARADAAATLIANAVDLPGHPSVTRVPAEELSPDSDLGPRLVTTDLGPLTASEIDRALAAGLSLAEDYRARGLIHAACLALSGERRMIGPALMIPEEEPAHA</sequence>
<dbReference type="STRING" id="1123237.Salmuc_04296"/>
<dbReference type="InterPro" id="IPR003374">
    <property type="entry name" value="ApbE-like_sf"/>
</dbReference>
<protein>
    <submittedName>
        <fullName evidence="1">Uncharacterized protein</fullName>
    </submittedName>
</protein>
<dbReference type="EMBL" id="APVH01000038">
    <property type="protein sequence ID" value="EPX78714.1"/>
    <property type="molecule type" value="Genomic_DNA"/>
</dbReference>
<evidence type="ECO:0000313" key="1">
    <source>
        <dbReference type="EMBL" id="EPX78714.1"/>
    </source>
</evidence>
<dbReference type="Gene3D" id="3.10.520.10">
    <property type="entry name" value="ApbE-like domains"/>
    <property type="match status" value="1"/>
</dbReference>
<gene>
    <name evidence="1" type="ORF">Salmuc_04296</name>
</gene>
<accession>S9RXK3</accession>
<keyword evidence="2" id="KW-1185">Reference proteome</keyword>
<dbReference type="Proteomes" id="UP000015347">
    <property type="component" value="Unassembled WGS sequence"/>
</dbReference>
<name>S9RXK3_9RHOB</name>
<organism evidence="1 2">
    <name type="scientific">Salipiger mucosus DSM 16094</name>
    <dbReference type="NCBI Taxonomy" id="1123237"/>
    <lineage>
        <taxon>Bacteria</taxon>
        <taxon>Pseudomonadati</taxon>
        <taxon>Pseudomonadota</taxon>
        <taxon>Alphaproteobacteria</taxon>
        <taxon>Rhodobacterales</taxon>
        <taxon>Roseobacteraceae</taxon>
        <taxon>Salipiger</taxon>
    </lineage>
</organism>
<dbReference type="eggNOG" id="COG2122">
    <property type="taxonomic scope" value="Bacteria"/>
</dbReference>
<comment type="caution">
    <text evidence="1">The sequence shown here is derived from an EMBL/GenBank/DDBJ whole genome shotgun (WGS) entry which is preliminary data.</text>
</comment>
<dbReference type="AlphaFoldDB" id="S9RXK3"/>
<evidence type="ECO:0000313" key="2">
    <source>
        <dbReference type="Proteomes" id="UP000015347"/>
    </source>
</evidence>
<proteinExistence type="predicted"/>
<dbReference type="SUPFAM" id="SSF143631">
    <property type="entry name" value="ApbE-like"/>
    <property type="match status" value="1"/>
</dbReference>